<reference evidence="1" key="1">
    <citation type="submission" date="2019-03" db="EMBL/GenBank/DDBJ databases">
        <title>Improved annotation for the trematode Fasciola hepatica.</title>
        <authorList>
            <person name="Choi Y.-J."/>
            <person name="Martin J."/>
            <person name="Mitreva M."/>
        </authorList>
    </citation>
    <scope>NUCLEOTIDE SEQUENCE [LARGE SCALE GENOMIC DNA]</scope>
</reference>
<comment type="caution">
    <text evidence="1">The sequence shown here is derived from an EMBL/GenBank/DDBJ whole genome shotgun (WGS) entry which is preliminary data.</text>
</comment>
<organism evidence="1 2">
    <name type="scientific">Fasciola hepatica</name>
    <name type="common">Liver fluke</name>
    <dbReference type="NCBI Taxonomy" id="6192"/>
    <lineage>
        <taxon>Eukaryota</taxon>
        <taxon>Metazoa</taxon>
        <taxon>Spiralia</taxon>
        <taxon>Lophotrochozoa</taxon>
        <taxon>Platyhelminthes</taxon>
        <taxon>Trematoda</taxon>
        <taxon>Digenea</taxon>
        <taxon>Plagiorchiida</taxon>
        <taxon>Echinostomata</taxon>
        <taxon>Echinostomatoidea</taxon>
        <taxon>Fasciolidae</taxon>
        <taxon>Fasciola</taxon>
    </lineage>
</organism>
<evidence type="ECO:0000313" key="2">
    <source>
        <dbReference type="Proteomes" id="UP000230066"/>
    </source>
</evidence>
<proteinExistence type="predicted"/>
<name>A0A4E0QTQ4_FASHE</name>
<dbReference type="EMBL" id="JXXN02015516">
    <property type="protein sequence ID" value="THD18223.1"/>
    <property type="molecule type" value="Genomic_DNA"/>
</dbReference>
<dbReference type="AlphaFoldDB" id="A0A4E0QTQ4"/>
<sequence>MIREACNRQRLVANELLSRYGLSSTTAQSESISVPLKPATDSDKYGFASTEELCFGKAPGGVDSTSCLKPLCTLDRINSSICEIEDEFRTIRDELRPVTEETTVVPLVQTDHDKPSGQIYPTSGHYNLGLLSIKLDDDQAVLLVTTLKTKWGSVRLAAQNLTCQTAQLAHQLLILQRLVGVSLTVKKVGSWLEQTYENLELPTLEKRCDQWFFTTPLTPLYGDSGGEDERDEMKLEMGTSGVTTTELGLTFEHRMQFTTELRKLEHAAKQFQDFPLTMNHLKRKIATYVPSRPVLHDVLSFGDDSDDFRLLDISESVEDSLVHTSPDESVKETITKGSVSSNHDEIEDLIITDDTELVSVIPTTDHQPAAVNLESSRPFRTFLTTKAESVTTKSVSTGPTTKIEELPATQSDPSVRASLDSTQARRVSSVVASMVSEVPPSSPMDLHLRLLLSPQLQQVPWALMRCVRDLTLRSQEYWLSCTRARNVVEIIQCIMELLNMTNSFEAWLEQK</sequence>
<dbReference type="Proteomes" id="UP000230066">
    <property type="component" value="Unassembled WGS sequence"/>
</dbReference>
<protein>
    <submittedName>
        <fullName evidence="1">Uncharacterized protein</fullName>
    </submittedName>
</protein>
<keyword evidence="2" id="KW-1185">Reference proteome</keyword>
<accession>A0A4E0QTQ4</accession>
<evidence type="ECO:0000313" key="1">
    <source>
        <dbReference type="EMBL" id="THD18223.1"/>
    </source>
</evidence>
<gene>
    <name evidence="1" type="ORF">D915_010476</name>
</gene>